<sequence>MALWHCAPGAARRTVSLFPDRLPLDYKIYVFGGRAEMIQLHEGRGTAQHRWTQLDRDWRILSRQRSRRSAPANLDAMFAAAERLGAGHDFIRTDFFNIDGRYQFGEFCLFPGSGLDPFDPVDLDDWLGDLWHATASVTASRGVRAGPRSGRCGRPPSPNP</sequence>
<accession>A0A7G9SKJ0</accession>
<reference evidence="1 2" key="1">
    <citation type="submission" date="2020-08" db="EMBL/GenBank/DDBJ databases">
        <title>Genome sequence of Sphingomonas lutea KCTC 23642T.</title>
        <authorList>
            <person name="Hyun D.-W."/>
            <person name="Bae J.-W."/>
        </authorList>
    </citation>
    <scope>NUCLEOTIDE SEQUENCE [LARGE SCALE GENOMIC DNA]</scope>
    <source>
        <strain evidence="1 2">KCTC 23642</strain>
    </source>
</reference>
<keyword evidence="2" id="KW-1185">Reference proteome</keyword>
<name>A0A7G9SKJ0_9SPHN</name>
<organism evidence="1 2">
    <name type="scientific">Sphingomonas lutea</name>
    <dbReference type="NCBI Taxonomy" id="1045317"/>
    <lineage>
        <taxon>Bacteria</taxon>
        <taxon>Pseudomonadati</taxon>
        <taxon>Pseudomonadota</taxon>
        <taxon>Alphaproteobacteria</taxon>
        <taxon>Sphingomonadales</taxon>
        <taxon>Sphingomonadaceae</taxon>
        <taxon>Sphingomonas</taxon>
    </lineage>
</organism>
<evidence type="ECO:0000313" key="2">
    <source>
        <dbReference type="Proteomes" id="UP000515971"/>
    </source>
</evidence>
<evidence type="ECO:0000313" key="1">
    <source>
        <dbReference type="EMBL" id="QNN68365.1"/>
    </source>
</evidence>
<protein>
    <recommendedName>
        <fullName evidence="3">TupA-like ATPgrasp</fullName>
    </recommendedName>
</protein>
<dbReference type="AlphaFoldDB" id="A0A7G9SKJ0"/>
<gene>
    <name evidence="1" type="ORF">H9L13_05740</name>
</gene>
<dbReference type="EMBL" id="CP060718">
    <property type="protein sequence ID" value="QNN68365.1"/>
    <property type="molecule type" value="Genomic_DNA"/>
</dbReference>
<dbReference type="InterPro" id="IPR029465">
    <property type="entry name" value="ATPgrasp_TupA"/>
</dbReference>
<dbReference type="KEGG" id="slut:H9L13_05740"/>
<dbReference type="Proteomes" id="UP000515971">
    <property type="component" value="Chromosome"/>
</dbReference>
<dbReference type="Pfam" id="PF14305">
    <property type="entry name" value="ATPgrasp_TupA"/>
    <property type="match status" value="1"/>
</dbReference>
<dbReference type="RefSeq" id="WP_187539810.1">
    <property type="nucleotide sequence ID" value="NZ_BAABJT010000001.1"/>
</dbReference>
<proteinExistence type="predicted"/>
<evidence type="ECO:0008006" key="3">
    <source>
        <dbReference type="Google" id="ProtNLM"/>
    </source>
</evidence>